<gene>
    <name evidence="2" type="ORF">HanXRQr2_Chr12g0553481</name>
</gene>
<accession>A0A9K3MWZ1</accession>
<reference evidence="2" key="2">
    <citation type="submission" date="2020-06" db="EMBL/GenBank/DDBJ databases">
        <title>Helianthus annuus Genome sequencing and assembly Release 2.</title>
        <authorList>
            <person name="Gouzy J."/>
            <person name="Langlade N."/>
            <person name="Munos S."/>
        </authorList>
    </citation>
    <scope>NUCLEOTIDE SEQUENCE</scope>
    <source>
        <tissue evidence="2">Leaves</tissue>
    </source>
</reference>
<evidence type="ECO:0000256" key="1">
    <source>
        <dbReference type="SAM" id="Coils"/>
    </source>
</evidence>
<organism evidence="2 3">
    <name type="scientific">Helianthus annuus</name>
    <name type="common">Common sunflower</name>
    <dbReference type="NCBI Taxonomy" id="4232"/>
    <lineage>
        <taxon>Eukaryota</taxon>
        <taxon>Viridiplantae</taxon>
        <taxon>Streptophyta</taxon>
        <taxon>Embryophyta</taxon>
        <taxon>Tracheophyta</taxon>
        <taxon>Spermatophyta</taxon>
        <taxon>Magnoliopsida</taxon>
        <taxon>eudicotyledons</taxon>
        <taxon>Gunneridae</taxon>
        <taxon>Pentapetalae</taxon>
        <taxon>asterids</taxon>
        <taxon>campanulids</taxon>
        <taxon>Asterales</taxon>
        <taxon>Asteraceae</taxon>
        <taxon>Asteroideae</taxon>
        <taxon>Heliantheae alliance</taxon>
        <taxon>Heliantheae</taxon>
        <taxon>Helianthus</taxon>
    </lineage>
</organism>
<evidence type="ECO:0000313" key="2">
    <source>
        <dbReference type="EMBL" id="KAF5778939.1"/>
    </source>
</evidence>
<dbReference type="EMBL" id="MNCJ02000327">
    <property type="protein sequence ID" value="KAF5778939.1"/>
    <property type="molecule type" value="Genomic_DNA"/>
</dbReference>
<protein>
    <submittedName>
        <fullName evidence="2">Uncharacterized protein</fullName>
    </submittedName>
</protein>
<dbReference type="AlphaFoldDB" id="A0A9K3MWZ1"/>
<feature type="coiled-coil region" evidence="1">
    <location>
        <begin position="12"/>
        <end position="67"/>
    </location>
</feature>
<keyword evidence="1" id="KW-0175">Coiled coil</keyword>
<keyword evidence="3" id="KW-1185">Reference proteome</keyword>
<feature type="coiled-coil region" evidence="1">
    <location>
        <begin position="93"/>
        <end position="120"/>
    </location>
</feature>
<evidence type="ECO:0000313" key="3">
    <source>
        <dbReference type="Proteomes" id="UP000215914"/>
    </source>
</evidence>
<sequence>MYLEHSSWERHRERLAAEAKLFEQVQVKLQEEKVAFDKEKKSEEWGLKGLKLKLQASEDSLAEERRKWRVTCENDNKKMYVMRTKISNLVAHVEELKKSEADYKEKYEEAKSHRERVEVDLSAQIISKDRDLAGKDAKIAEFKHRLPEALKGLEEEKQKTESLEIDLIT</sequence>
<dbReference type="Proteomes" id="UP000215914">
    <property type="component" value="Unassembled WGS sequence"/>
</dbReference>
<proteinExistence type="predicted"/>
<dbReference type="Gramene" id="mRNA:HanXRQr2_Chr12g0553481">
    <property type="protein sequence ID" value="mRNA:HanXRQr2_Chr12g0553481"/>
    <property type="gene ID" value="HanXRQr2_Chr12g0553481"/>
</dbReference>
<comment type="caution">
    <text evidence="2">The sequence shown here is derived from an EMBL/GenBank/DDBJ whole genome shotgun (WGS) entry which is preliminary data.</text>
</comment>
<reference evidence="2" key="1">
    <citation type="journal article" date="2017" name="Nature">
        <title>The sunflower genome provides insights into oil metabolism, flowering and Asterid evolution.</title>
        <authorList>
            <person name="Badouin H."/>
            <person name="Gouzy J."/>
            <person name="Grassa C.J."/>
            <person name="Murat F."/>
            <person name="Staton S.E."/>
            <person name="Cottret L."/>
            <person name="Lelandais-Briere C."/>
            <person name="Owens G.L."/>
            <person name="Carrere S."/>
            <person name="Mayjonade B."/>
            <person name="Legrand L."/>
            <person name="Gill N."/>
            <person name="Kane N.C."/>
            <person name="Bowers J.E."/>
            <person name="Hubner S."/>
            <person name="Bellec A."/>
            <person name="Berard A."/>
            <person name="Berges H."/>
            <person name="Blanchet N."/>
            <person name="Boniface M.C."/>
            <person name="Brunel D."/>
            <person name="Catrice O."/>
            <person name="Chaidir N."/>
            <person name="Claudel C."/>
            <person name="Donnadieu C."/>
            <person name="Faraut T."/>
            <person name="Fievet G."/>
            <person name="Helmstetter N."/>
            <person name="King M."/>
            <person name="Knapp S.J."/>
            <person name="Lai Z."/>
            <person name="Le Paslier M.C."/>
            <person name="Lippi Y."/>
            <person name="Lorenzon L."/>
            <person name="Mandel J.R."/>
            <person name="Marage G."/>
            <person name="Marchand G."/>
            <person name="Marquand E."/>
            <person name="Bret-Mestries E."/>
            <person name="Morien E."/>
            <person name="Nambeesan S."/>
            <person name="Nguyen T."/>
            <person name="Pegot-Espagnet P."/>
            <person name="Pouilly N."/>
            <person name="Raftis F."/>
            <person name="Sallet E."/>
            <person name="Schiex T."/>
            <person name="Thomas J."/>
            <person name="Vandecasteele C."/>
            <person name="Vares D."/>
            <person name="Vear F."/>
            <person name="Vautrin S."/>
            <person name="Crespi M."/>
            <person name="Mangin B."/>
            <person name="Burke J.M."/>
            <person name="Salse J."/>
            <person name="Munos S."/>
            <person name="Vincourt P."/>
            <person name="Rieseberg L.H."/>
            <person name="Langlade N.B."/>
        </authorList>
    </citation>
    <scope>NUCLEOTIDE SEQUENCE</scope>
    <source>
        <tissue evidence="2">Leaves</tissue>
    </source>
</reference>
<name>A0A9K3MWZ1_HELAN</name>